<gene>
    <name evidence="1" type="ORF">LOK49_LG06G01229</name>
</gene>
<keyword evidence="2" id="KW-1185">Reference proteome</keyword>
<dbReference type="Proteomes" id="UP001060215">
    <property type="component" value="Chromosome 5"/>
</dbReference>
<evidence type="ECO:0000313" key="2">
    <source>
        <dbReference type="Proteomes" id="UP001060215"/>
    </source>
</evidence>
<dbReference type="EMBL" id="CM045762">
    <property type="protein sequence ID" value="KAI8012112.1"/>
    <property type="molecule type" value="Genomic_DNA"/>
</dbReference>
<sequence>MMKQIIPSKKNKHPIPKELPTQIILEILSRLPIKTLFLCQLVSKHWLSLISDPHFAKLHLSRSQVNLLIKPKHRSSLLRLVDLQILHKIHPREAQLKFIPKINFPPLGIKVVNSCNGLLCLCNVPEIFICNPILCEYTCLPFPIYDGEYDRYITAFGFSPKTNQYKVIRFFIHRFVEFFDPTIKNFVASFFNPLTEELNDSFDPITELRTSREEAKAIIYTIGEGSWRNMGSVPYFLTNHSFNSFVNGALHWLNFARDSPDFICCFDFGSEQFRVVPEPPEFGLHGKEFPDHIRVGVLRDSLSICDFSNPRRIDIWLMKDYGIKESWSKELVIENGIGKRGNLDCHEPIMILKSGEILMLVNKDALVMYNPKLGKFKKLSTYGIKSEFYGIAHTPSFVSPGCCQRKEFLLSIKFPMERLRSAKGTEAFFSLLGGRMIDCSGASDSESPLLGELVSSHACCYAMAILITIASCFSCLLL</sequence>
<proteinExistence type="predicted"/>
<evidence type="ECO:0000313" key="1">
    <source>
        <dbReference type="EMBL" id="KAI8012112.1"/>
    </source>
</evidence>
<protein>
    <submittedName>
        <fullName evidence="1">F-box protein</fullName>
    </submittedName>
</protein>
<organism evidence="1 2">
    <name type="scientific">Camellia lanceoleosa</name>
    <dbReference type="NCBI Taxonomy" id="1840588"/>
    <lineage>
        <taxon>Eukaryota</taxon>
        <taxon>Viridiplantae</taxon>
        <taxon>Streptophyta</taxon>
        <taxon>Embryophyta</taxon>
        <taxon>Tracheophyta</taxon>
        <taxon>Spermatophyta</taxon>
        <taxon>Magnoliopsida</taxon>
        <taxon>eudicotyledons</taxon>
        <taxon>Gunneridae</taxon>
        <taxon>Pentapetalae</taxon>
        <taxon>asterids</taxon>
        <taxon>Ericales</taxon>
        <taxon>Theaceae</taxon>
        <taxon>Camellia</taxon>
    </lineage>
</organism>
<accession>A0ACC0HGV5</accession>
<reference evidence="1 2" key="1">
    <citation type="journal article" date="2022" name="Plant J.">
        <title>Chromosome-level genome of Camellia lanceoleosa provides a valuable resource for understanding genome evolution and self-incompatibility.</title>
        <authorList>
            <person name="Gong W."/>
            <person name="Xiao S."/>
            <person name="Wang L."/>
            <person name="Liao Z."/>
            <person name="Chang Y."/>
            <person name="Mo W."/>
            <person name="Hu G."/>
            <person name="Li W."/>
            <person name="Zhao G."/>
            <person name="Zhu H."/>
            <person name="Hu X."/>
            <person name="Ji K."/>
            <person name="Xiang X."/>
            <person name="Song Q."/>
            <person name="Yuan D."/>
            <person name="Jin S."/>
            <person name="Zhang L."/>
        </authorList>
    </citation>
    <scope>NUCLEOTIDE SEQUENCE [LARGE SCALE GENOMIC DNA]</scope>
    <source>
        <strain evidence="1">SQ_2022a</strain>
    </source>
</reference>
<name>A0ACC0HGV5_9ERIC</name>
<comment type="caution">
    <text evidence="1">The sequence shown here is derived from an EMBL/GenBank/DDBJ whole genome shotgun (WGS) entry which is preliminary data.</text>
</comment>